<evidence type="ECO:0000313" key="5">
    <source>
        <dbReference type="EMBL" id="VVW88905.1"/>
    </source>
</evidence>
<evidence type="ECO:0000256" key="3">
    <source>
        <dbReference type="ARBA" id="ARBA00022729"/>
    </source>
</evidence>
<feature type="domain" description="Glycosyl hydrolase family 13 catalytic" evidence="4">
    <location>
        <begin position="27"/>
        <end position="84"/>
    </location>
</feature>
<dbReference type="InterPro" id="IPR006047">
    <property type="entry name" value="GH13_cat_dom"/>
</dbReference>
<accession>A0A5K1HLL5</accession>
<gene>
    <name evidence="5" type="ORF">NYM_LOCUS30225</name>
</gene>
<name>A0A5K1HLL5_9MAGN</name>
<evidence type="ECO:0000256" key="2">
    <source>
        <dbReference type="ARBA" id="ARBA00022723"/>
    </source>
</evidence>
<proteinExistence type="predicted"/>
<sequence>MRLDIQVTTAEEATGNHQQSRLHPGHGIRCHWISPIIDNRDGGYHGYWGRNLYKLNDHFGSEQDFIDLVSACHERNILVMVDVLPTTWVTSTPTSE</sequence>
<dbReference type="EMBL" id="LR722173">
    <property type="protein sequence ID" value="VVW88905.1"/>
    <property type="molecule type" value="Genomic_DNA"/>
</dbReference>
<evidence type="ECO:0000259" key="4">
    <source>
        <dbReference type="Pfam" id="PF00128"/>
    </source>
</evidence>
<dbReference type="AlphaFoldDB" id="A0A5K1HLL5"/>
<keyword evidence="3" id="KW-0732">Signal</keyword>
<dbReference type="InterPro" id="IPR017853">
    <property type="entry name" value="GH"/>
</dbReference>
<organism evidence="5">
    <name type="scientific">Nymphaea colorata</name>
    <name type="common">pocket water lily</name>
    <dbReference type="NCBI Taxonomy" id="210225"/>
    <lineage>
        <taxon>Eukaryota</taxon>
        <taxon>Viridiplantae</taxon>
        <taxon>Streptophyta</taxon>
        <taxon>Embryophyta</taxon>
        <taxon>Tracheophyta</taxon>
        <taxon>Spermatophyta</taxon>
        <taxon>Magnoliopsida</taxon>
        <taxon>Nymphaeales</taxon>
        <taxon>Nymphaeaceae</taxon>
        <taxon>Nymphaea</taxon>
    </lineage>
</organism>
<dbReference type="PANTHER" id="PTHR10357">
    <property type="entry name" value="ALPHA-AMYLASE FAMILY MEMBER"/>
    <property type="match status" value="1"/>
</dbReference>
<reference evidence="5" key="1">
    <citation type="submission" date="2019-09" db="EMBL/GenBank/DDBJ databases">
        <authorList>
            <person name="Zhang L."/>
        </authorList>
    </citation>
    <scope>NUCLEOTIDE SEQUENCE</scope>
</reference>
<comment type="cofactor">
    <cofactor evidence="1">
        <name>Ca(2+)</name>
        <dbReference type="ChEBI" id="CHEBI:29108"/>
    </cofactor>
</comment>
<dbReference type="GO" id="GO:0005975">
    <property type="term" value="P:carbohydrate metabolic process"/>
    <property type="evidence" value="ECO:0007669"/>
    <property type="project" value="InterPro"/>
</dbReference>
<keyword evidence="2" id="KW-0479">Metal-binding</keyword>
<dbReference type="Gene3D" id="3.20.20.80">
    <property type="entry name" value="Glycosidases"/>
    <property type="match status" value="1"/>
</dbReference>
<dbReference type="SUPFAM" id="SSF51445">
    <property type="entry name" value="(Trans)glycosidases"/>
    <property type="match status" value="1"/>
</dbReference>
<dbReference type="PANTHER" id="PTHR10357:SF215">
    <property type="entry name" value="ALPHA-AMYLASE 1"/>
    <property type="match status" value="1"/>
</dbReference>
<protein>
    <recommendedName>
        <fullName evidence="4">Glycosyl hydrolase family 13 catalytic domain-containing protein</fullName>
    </recommendedName>
</protein>
<dbReference type="GO" id="GO:0046872">
    <property type="term" value="F:metal ion binding"/>
    <property type="evidence" value="ECO:0007669"/>
    <property type="project" value="UniProtKB-KW"/>
</dbReference>
<dbReference type="Pfam" id="PF00128">
    <property type="entry name" value="Alpha-amylase"/>
    <property type="match status" value="1"/>
</dbReference>
<evidence type="ECO:0000256" key="1">
    <source>
        <dbReference type="ARBA" id="ARBA00001913"/>
    </source>
</evidence>